<keyword evidence="11" id="KW-1185">Reference proteome</keyword>
<sequence>MASRNQNRPPRSPSSKKEGVEGIPLDKRRRIGMGRTGGATNVERKPFGSVNRKLDVTATSDVGSCAEGSDCGNVEFTKEEVDALVNERLKMKKFDHKVNLELVSELNARLKVCIKWFQKRDESHVEEEGKLQIALDALEKKCTETEAEMKNKEGRFSATISELRQDNACLQERLSKEESEKLDAIACHRKENEARIALEASQASLSKDLEKAQQDILAANQRASSVDDMYKRLQEYNLSLQQYNSKLHAELEVARESLKRVEKEKSTIVENHSTLRGRYSSLQDQLNLARTAQDEALNQKETLANEVKCLRGELQQVREDRDRQVAQVQVLTSDVVKYKESTGESCAKLEYLMEKTKSLEETCSSQREQICLLEHQLTAANEKLKMSDLSSIETRTEFEKQKRTVRELQERLAETENQLVEGEKLRKKLHNTILELKGNIRVFCRVRPVLPDDGTGSEPPVISYPTSTEALGRGIDVIQSAGQKYPFTFDKVFNHDASQQEVFVEISQLVQSALDGYKVCIFAYGQTGSGKTYTMMGRPEAPEQKGLIPRSLEQIFQTSQSLMAKGWKYKMQASMLEIYNETIRDLLSTNKSSSTENGAPGKQYTIKHDANGNTYVTDLTIVDVCRMEEISSLLRQAAQSRSVGKTQMNEQSSRSHFVFTLRISGVNEGTEQQVQGVLNLIDLAGSERLSRSGATGDRLKETQAINRSLSCLSDVIFALAKKEDHVPFRNSKLTYLLQPCLGGDSKTLMFVNISPDPASVGESLCSLRFAARVNACEIGIPRRQMLAQMPARPADSRLSYG</sequence>
<feature type="compositionally biased region" description="Basic and acidic residues" evidence="9">
    <location>
        <begin position="15"/>
        <end position="26"/>
    </location>
</feature>
<dbReference type="InterPro" id="IPR036961">
    <property type="entry name" value="Kinesin_motor_dom_sf"/>
</dbReference>
<dbReference type="RefSeq" id="XP_010999546.1">
    <property type="nucleotide sequence ID" value="XM_011001244.1"/>
</dbReference>
<dbReference type="CDD" id="cd01366">
    <property type="entry name" value="KISc_C_terminal"/>
    <property type="match status" value="1"/>
</dbReference>
<dbReference type="GO" id="GO:0007018">
    <property type="term" value="P:microtubule-based movement"/>
    <property type="evidence" value="ECO:0007669"/>
    <property type="project" value="InterPro"/>
</dbReference>
<dbReference type="GO" id="GO:0003777">
    <property type="term" value="F:microtubule motor activity"/>
    <property type="evidence" value="ECO:0007669"/>
    <property type="project" value="InterPro"/>
</dbReference>
<evidence type="ECO:0000256" key="8">
    <source>
        <dbReference type="SAM" id="Coils"/>
    </source>
</evidence>
<keyword evidence="3 6" id="KW-0547">Nucleotide-binding</keyword>
<dbReference type="InterPro" id="IPR027417">
    <property type="entry name" value="P-loop_NTPase"/>
</dbReference>
<accession>A0AAJ6SVV8</accession>
<feature type="coiled-coil region" evidence="8">
    <location>
        <begin position="128"/>
        <end position="327"/>
    </location>
</feature>
<feature type="domain" description="Kinesin motor" evidence="10">
    <location>
        <begin position="439"/>
        <end position="776"/>
    </location>
</feature>
<keyword evidence="2 7" id="KW-0493">Microtubule</keyword>
<dbReference type="PRINTS" id="PR00380">
    <property type="entry name" value="KINESINHEAVY"/>
</dbReference>
<evidence type="ECO:0000313" key="11">
    <source>
        <dbReference type="Proteomes" id="UP000694918"/>
    </source>
</evidence>
<keyword evidence="4 6" id="KW-0067">ATP-binding</keyword>
<evidence type="ECO:0000256" key="2">
    <source>
        <dbReference type="ARBA" id="ARBA00022701"/>
    </source>
</evidence>
<evidence type="ECO:0000256" key="4">
    <source>
        <dbReference type="ARBA" id="ARBA00022840"/>
    </source>
</evidence>
<dbReference type="GO" id="GO:0005524">
    <property type="term" value="F:ATP binding"/>
    <property type="evidence" value="ECO:0007669"/>
    <property type="project" value="UniProtKB-UniRule"/>
</dbReference>
<evidence type="ECO:0000256" key="1">
    <source>
        <dbReference type="ARBA" id="ARBA00010899"/>
    </source>
</evidence>
<comment type="similarity">
    <text evidence="1">Belongs to the TRAFAC class myosin-kinesin ATPase superfamily. Kinesin family. KIN-14 subfamily.</text>
</comment>
<evidence type="ECO:0000256" key="6">
    <source>
        <dbReference type="PROSITE-ProRule" id="PRU00283"/>
    </source>
</evidence>
<name>A0AAJ6SVV8_POPEU</name>
<dbReference type="GO" id="GO:0008017">
    <property type="term" value="F:microtubule binding"/>
    <property type="evidence" value="ECO:0007669"/>
    <property type="project" value="InterPro"/>
</dbReference>
<dbReference type="SMART" id="SM00129">
    <property type="entry name" value="KISc"/>
    <property type="match status" value="1"/>
</dbReference>
<dbReference type="GO" id="GO:0005874">
    <property type="term" value="C:microtubule"/>
    <property type="evidence" value="ECO:0007669"/>
    <property type="project" value="UniProtKB-KW"/>
</dbReference>
<keyword evidence="5 6" id="KW-0505">Motor protein</keyword>
<evidence type="ECO:0000256" key="5">
    <source>
        <dbReference type="ARBA" id="ARBA00023175"/>
    </source>
</evidence>
<evidence type="ECO:0000256" key="3">
    <source>
        <dbReference type="ARBA" id="ARBA00022741"/>
    </source>
</evidence>
<dbReference type="PROSITE" id="PS00411">
    <property type="entry name" value="KINESIN_MOTOR_1"/>
    <property type="match status" value="1"/>
</dbReference>
<dbReference type="GeneID" id="105107351"/>
<dbReference type="Proteomes" id="UP000694918">
    <property type="component" value="Unplaced"/>
</dbReference>
<evidence type="ECO:0000259" key="10">
    <source>
        <dbReference type="PROSITE" id="PS50067"/>
    </source>
</evidence>
<dbReference type="SUPFAM" id="SSF52540">
    <property type="entry name" value="P-loop containing nucleoside triphosphate hydrolases"/>
    <property type="match status" value="1"/>
</dbReference>
<feature type="region of interest" description="Disordered" evidence="9">
    <location>
        <begin position="1"/>
        <end position="46"/>
    </location>
</feature>
<dbReference type="PROSITE" id="PS50067">
    <property type="entry name" value="KINESIN_MOTOR_2"/>
    <property type="match status" value="1"/>
</dbReference>
<gene>
    <name evidence="12" type="primary">LOC105107351</name>
</gene>
<dbReference type="InterPro" id="IPR001752">
    <property type="entry name" value="Kinesin_motor_dom"/>
</dbReference>
<protein>
    <recommendedName>
        <fullName evidence="7">Kinesin-like protein</fullName>
    </recommendedName>
</protein>
<evidence type="ECO:0000256" key="9">
    <source>
        <dbReference type="SAM" id="MobiDB-lite"/>
    </source>
</evidence>
<dbReference type="Gene3D" id="3.40.850.10">
    <property type="entry name" value="Kinesin motor domain"/>
    <property type="match status" value="1"/>
</dbReference>
<evidence type="ECO:0000256" key="7">
    <source>
        <dbReference type="RuleBase" id="RU000394"/>
    </source>
</evidence>
<feature type="coiled-coil region" evidence="8">
    <location>
        <begin position="398"/>
        <end position="432"/>
    </location>
</feature>
<dbReference type="Pfam" id="PF00225">
    <property type="entry name" value="Kinesin"/>
    <property type="match status" value="1"/>
</dbReference>
<keyword evidence="8" id="KW-0175">Coiled coil</keyword>
<feature type="binding site" evidence="6">
    <location>
        <begin position="525"/>
        <end position="532"/>
    </location>
    <ligand>
        <name>ATP</name>
        <dbReference type="ChEBI" id="CHEBI:30616"/>
    </ligand>
</feature>
<dbReference type="InterPro" id="IPR027640">
    <property type="entry name" value="Kinesin-like_fam"/>
</dbReference>
<organism evidence="11 12">
    <name type="scientific">Populus euphratica</name>
    <name type="common">Euphrates poplar</name>
    <dbReference type="NCBI Taxonomy" id="75702"/>
    <lineage>
        <taxon>Eukaryota</taxon>
        <taxon>Viridiplantae</taxon>
        <taxon>Streptophyta</taxon>
        <taxon>Embryophyta</taxon>
        <taxon>Tracheophyta</taxon>
        <taxon>Spermatophyta</taxon>
        <taxon>Magnoliopsida</taxon>
        <taxon>eudicotyledons</taxon>
        <taxon>Gunneridae</taxon>
        <taxon>Pentapetalae</taxon>
        <taxon>rosids</taxon>
        <taxon>fabids</taxon>
        <taxon>Malpighiales</taxon>
        <taxon>Salicaceae</taxon>
        <taxon>Saliceae</taxon>
        <taxon>Populus</taxon>
    </lineage>
</organism>
<dbReference type="InterPro" id="IPR019821">
    <property type="entry name" value="Kinesin_motor_CS"/>
</dbReference>
<evidence type="ECO:0000313" key="12">
    <source>
        <dbReference type="RefSeq" id="XP_010999546.1"/>
    </source>
</evidence>
<reference evidence="12" key="1">
    <citation type="submission" date="2025-08" db="UniProtKB">
        <authorList>
            <consortium name="RefSeq"/>
        </authorList>
    </citation>
    <scope>IDENTIFICATION</scope>
</reference>
<proteinExistence type="inferred from homology"/>
<dbReference type="FunFam" id="3.40.850.10:FF:000048">
    <property type="entry name" value="Kinesin-like protein"/>
    <property type="match status" value="1"/>
</dbReference>
<dbReference type="AlphaFoldDB" id="A0AAJ6SVV8"/>
<dbReference type="PANTHER" id="PTHR47972:SF45">
    <property type="entry name" value="PROTEIN CLARET SEGREGATIONAL"/>
    <property type="match status" value="1"/>
</dbReference>
<dbReference type="PANTHER" id="PTHR47972">
    <property type="entry name" value="KINESIN-LIKE PROTEIN KLP-3"/>
    <property type="match status" value="1"/>
</dbReference>